<name>A0A8H3IL36_9LECA</name>
<comment type="caution">
    <text evidence="1">The sequence shown here is derived from an EMBL/GenBank/DDBJ whole genome shotgun (WGS) entry which is preliminary data.</text>
</comment>
<proteinExistence type="predicted"/>
<sequence>MAQGHALLKFYDYGAALPHVPVMDLLEGALTDIVHGGHHPGRIIDHEVIYTRELDAGAGTLWLSMEPEAEMTWGMFETAVTGVVRFVRRWDDVEFAVDVEMMDAGRKAGTAFLSRF</sequence>
<dbReference type="EMBL" id="CAJPDR010000121">
    <property type="protein sequence ID" value="CAF9919355.1"/>
    <property type="molecule type" value="Genomic_DNA"/>
</dbReference>
<evidence type="ECO:0000313" key="1">
    <source>
        <dbReference type="EMBL" id="CAF9919355.1"/>
    </source>
</evidence>
<dbReference type="Proteomes" id="UP000664203">
    <property type="component" value="Unassembled WGS sequence"/>
</dbReference>
<protein>
    <submittedName>
        <fullName evidence="1">Uncharacterized protein</fullName>
    </submittedName>
</protein>
<reference evidence="1" key="1">
    <citation type="submission" date="2021-03" db="EMBL/GenBank/DDBJ databases">
        <authorList>
            <person name="Tagirdzhanova G."/>
        </authorList>
    </citation>
    <scope>NUCLEOTIDE SEQUENCE</scope>
</reference>
<organism evidence="1 2">
    <name type="scientific">Alectoria fallacina</name>
    <dbReference type="NCBI Taxonomy" id="1903189"/>
    <lineage>
        <taxon>Eukaryota</taxon>
        <taxon>Fungi</taxon>
        <taxon>Dikarya</taxon>
        <taxon>Ascomycota</taxon>
        <taxon>Pezizomycotina</taxon>
        <taxon>Lecanoromycetes</taxon>
        <taxon>OSLEUM clade</taxon>
        <taxon>Lecanoromycetidae</taxon>
        <taxon>Lecanorales</taxon>
        <taxon>Lecanorineae</taxon>
        <taxon>Parmeliaceae</taxon>
        <taxon>Alectoria</taxon>
    </lineage>
</organism>
<dbReference type="AlphaFoldDB" id="A0A8H3IL36"/>
<gene>
    <name evidence="1" type="ORF">ALECFALPRED_001134</name>
</gene>
<accession>A0A8H3IL36</accession>
<dbReference type="OrthoDB" id="10448833at2759"/>
<keyword evidence="2" id="KW-1185">Reference proteome</keyword>
<evidence type="ECO:0000313" key="2">
    <source>
        <dbReference type="Proteomes" id="UP000664203"/>
    </source>
</evidence>